<dbReference type="KEGG" id="bdw:94335069"/>
<dbReference type="AlphaFoldDB" id="A0AAD9UQ40"/>
<dbReference type="RefSeq" id="XP_067804610.1">
    <property type="nucleotide sequence ID" value="XM_067945819.1"/>
</dbReference>
<gene>
    <name evidence="1" type="ORF">BdWA1_000771</name>
</gene>
<dbReference type="EMBL" id="JALLKP010000001">
    <property type="protein sequence ID" value="KAK2197768.1"/>
    <property type="molecule type" value="Genomic_DNA"/>
</dbReference>
<sequence>MLDSFINTRILETKMESPKLTAHTNLQSYYWVFINIGIGESIIFHWIRSSQIATALSDSSWKDVNFPTH</sequence>
<name>A0AAD9UQ40_9APIC</name>
<protein>
    <submittedName>
        <fullName evidence="1">Uncharacterized protein</fullName>
    </submittedName>
</protein>
<evidence type="ECO:0000313" key="1">
    <source>
        <dbReference type="EMBL" id="KAK2197768.1"/>
    </source>
</evidence>
<dbReference type="GeneID" id="94335069"/>
<accession>A0AAD9UQ40</accession>
<comment type="caution">
    <text evidence="1">The sequence shown here is derived from an EMBL/GenBank/DDBJ whole genome shotgun (WGS) entry which is preliminary data.</text>
</comment>
<reference evidence="1" key="1">
    <citation type="journal article" date="2023" name="Nat. Microbiol.">
        <title>Babesia duncani multi-omics identifies virulence factors and drug targets.</title>
        <authorList>
            <person name="Singh P."/>
            <person name="Lonardi S."/>
            <person name="Liang Q."/>
            <person name="Vydyam P."/>
            <person name="Khabirova E."/>
            <person name="Fang T."/>
            <person name="Gihaz S."/>
            <person name="Thekkiniath J."/>
            <person name="Munshi M."/>
            <person name="Abel S."/>
            <person name="Ciampossin L."/>
            <person name="Batugedara G."/>
            <person name="Gupta M."/>
            <person name="Lu X.M."/>
            <person name="Lenz T."/>
            <person name="Chakravarty S."/>
            <person name="Cornillot E."/>
            <person name="Hu Y."/>
            <person name="Ma W."/>
            <person name="Gonzalez L.M."/>
            <person name="Sanchez S."/>
            <person name="Estrada K."/>
            <person name="Sanchez-Flores A."/>
            <person name="Montero E."/>
            <person name="Harb O.S."/>
            <person name="Le Roch K.G."/>
            <person name="Mamoun C.B."/>
        </authorList>
    </citation>
    <scope>NUCLEOTIDE SEQUENCE</scope>
    <source>
        <strain evidence="1">WA1</strain>
    </source>
</reference>
<dbReference type="Proteomes" id="UP001214638">
    <property type="component" value="Unassembled WGS sequence"/>
</dbReference>
<organism evidence="1 2">
    <name type="scientific">Babesia duncani</name>
    <dbReference type="NCBI Taxonomy" id="323732"/>
    <lineage>
        <taxon>Eukaryota</taxon>
        <taxon>Sar</taxon>
        <taxon>Alveolata</taxon>
        <taxon>Apicomplexa</taxon>
        <taxon>Aconoidasida</taxon>
        <taxon>Piroplasmida</taxon>
        <taxon>Babesiidae</taxon>
        <taxon>Babesia</taxon>
    </lineage>
</organism>
<keyword evidence="2" id="KW-1185">Reference proteome</keyword>
<evidence type="ECO:0000313" key="2">
    <source>
        <dbReference type="Proteomes" id="UP001214638"/>
    </source>
</evidence>
<proteinExistence type="predicted"/>